<proteinExistence type="predicted"/>
<feature type="non-terminal residue" evidence="1">
    <location>
        <position position="105"/>
    </location>
</feature>
<evidence type="ECO:0000313" key="1">
    <source>
        <dbReference type="EMBL" id="GFS79537.1"/>
    </source>
</evidence>
<evidence type="ECO:0000313" key="2">
    <source>
        <dbReference type="Proteomes" id="UP000887013"/>
    </source>
</evidence>
<protein>
    <submittedName>
        <fullName evidence="1">Uncharacterized protein</fullName>
    </submittedName>
</protein>
<accession>A0A8X6T4J5</accession>
<comment type="caution">
    <text evidence="1">The sequence shown here is derived from an EMBL/GenBank/DDBJ whole genome shotgun (WGS) entry which is preliminary data.</text>
</comment>
<name>A0A8X6T4J5_NEPPI</name>
<dbReference type="AlphaFoldDB" id="A0A8X6T4J5"/>
<reference evidence="1" key="1">
    <citation type="submission" date="2020-08" db="EMBL/GenBank/DDBJ databases">
        <title>Multicomponent nature underlies the extraordinary mechanical properties of spider dragline silk.</title>
        <authorList>
            <person name="Kono N."/>
            <person name="Nakamura H."/>
            <person name="Mori M."/>
            <person name="Yoshida Y."/>
            <person name="Ohtoshi R."/>
            <person name="Malay A.D."/>
            <person name="Moran D.A.P."/>
            <person name="Tomita M."/>
            <person name="Numata K."/>
            <person name="Arakawa K."/>
        </authorList>
    </citation>
    <scope>NUCLEOTIDE SEQUENCE</scope>
</reference>
<keyword evidence="2" id="KW-1185">Reference proteome</keyword>
<dbReference type="EMBL" id="BMAW01002635">
    <property type="protein sequence ID" value="GFS79537.1"/>
    <property type="molecule type" value="Genomic_DNA"/>
</dbReference>
<gene>
    <name evidence="1" type="ORF">NPIL_383751</name>
</gene>
<organism evidence="1 2">
    <name type="scientific">Nephila pilipes</name>
    <name type="common">Giant wood spider</name>
    <name type="synonym">Nephila maculata</name>
    <dbReference type="NCBI Taxonomy" id="299642"/>
    <lineage>
        <taxon>Eukaryota</taxon>
        <taxon>Metazoa</taxon>
        <taxon>Ecdysozoa</taxon>
        <taxon>Arthropoda</taxon>
        <taxon>Chelicerata</taxon>
        <taxon>Arachnida</taxon>
        <taxon>Araneae</taxon>
        <taxon>Araneomorphae</taxon>
        <taxon>Entelegynae</taxon>
        <taxon>Araneoidea</taxon>
        <taxon>Nephilidae</taxon>
        <taxon>Nephila</taxon>
    </lineage>
</organism>
<dbReference type="Proteomes" id="UP000887013">
    <property type="component" value="Unassembled WGS sequence"/>
</dbReference>
<sequence length="105" mass="11787">MNAHKISLVNHVIKCKTSFINVQLLEGKGRKWLLIFTLLLVKGGLIPLTSTKLDGNIFQNKNSKIKPISLTDHKTLFMYNGASGIHEVKPLVLLKSFDPHVLRNV</sequence>